<accession>A0ABT3CRW4</accession>
<dbReference type="InterPro" id="IPR006683">
    <property type="entry name" value="Thioestr_dom"/>
</dbReference>
<dbReference type="NCBIfam" id="TIGR00369">
    <property type="entry name" value="unchar_dom_1"/>
    <property type="match status" value="1"/>
</dbReference>
<proteinExistence type="inferred from homology"/>
<comment type="similarity">
    <text evidence="1">Belongs to the thioesterase PaaI family.</text>
</comment>
<evidence type="ECO:0000256" key="2">
    <source>
        <dbReference type="ARBA" id="ARBA00022801"/>
    </source>
</evidence>
<feature type="domain" description="Thioesterase" evidence="3">
    <location>
        <begin position="50"/>
        <end position="127"/>
    </location>
</feature>
<organism evidence="4 5">
    <name type="scientific">Reichenbachiella ulvae</name>
    <dbReference type="NCBI Taxonomy" id="2980104"/>
    <lineage>
        <taxon>Bacteria</taxon>
        <taxon>Pseudomonadati</taxon>
        <taxon>Bacteroidota</taxon>
        <taxon>Cytophagia</taxon>
        <taxon>Cytophagales</taxon>
        <taxon>Reichenbachiellaceae</taxon>
        <taxon>Reichenbachiella</taxon>
    </lineage>
</organism>
<dbReference type="SUPFAM" id="SSF54637">
    <property type="entry name" value="Thioesterase/thiol ester dehydrase-isomerase"/>
    <property type="match status" value="1"/>
</dbReference>
<dbReference type="Pfam" id="PF03061">
    <property type="entry name" value="4HBT"/>
    <property type="match status" value="1"/>
</dbReference>
<keyword evidence="5" id="KW-1185">Reference proteome</keyword>
<dbReference type="PANTHER" id="PTHR43240">
    <property type="entry name" value="1,4-DIHYDROXY-2-NAPHTHOYL-COA THIOESTERASE 1"/>
    <property type="match status" value="1"/>
</dbReference>
<reference evidence="4 5" key="1">
    <citation type="submission" date="2022-10" db="EMBL/GenBank/DDBJ databases">
        <title>Comparative genomics and taxonomic characterization of three novel marine species of genus Reichenbachiella exhibiting antioxidant and polysaccharide degradation activities.</title>
        <authorList>
            <person name="Muhammad N."/>
            <person name="Lee Y.-J."/>
            <person name="Ko J."/>
            <person name="Kim S.-G."/>
        </authorList>
    </citation>
    <scope>NUCLEOTIDE SEQUENCE [LARGE SCALE GENOMIC DNA]</scope>
    <source>
        <strain evidence="4 5">ABR2-5</strain>
    </source>
</reference>
<evidence type="ECO:0000259" key="3">
    <source>
        <dbReference type="Pfam" id="PF03061"/>
    </source>
</evidence>
<evidence type="ECO:0000313" key="5">
    <source>
        <dbReference type="Proteomes" id="UP001300692"/>
    </source>
</evidence>
<keyword evidence="2" id="KW-0378">Hydrolase</keyword>
<sequence>MFKEIFTLEVINNLSKNTLVEHIDIQFTEIGDDYLKGTMPVDKRTHQPLGLLHGGASVALAETLGSVAATMTLNPEEQYCVGLDINANHIKSAREGTVEGTARPLHVGKKTQVWEIKITNEQKELVCVSRITLAVLDRKK</sequence>
<dbReference type="InterPro" id="IPR003736">
    <property type="entry name" value="PAAI_dom"/>
</dbReference>
<evidence type="ECO:0000256" key="1">
    <source>
        <dbReference type="ARBA" id="ARBA00008324"/>
    </source>
</evidence>
<dbReference type="InterPro" id="IPR029069">
    <property type="entry name" value="HotDog_dom_sf"/>
</dbReference>
<protein>
    <submittedName>
        <fullName evidence="4">Hotdog fold thioesterase</fullName>
    </submittedName>
</protein>
<name>A0ABT3CRW4_9BACT</name>
<gene>
    <name evidence="4" type="ORF">N7U62_07240</name>
</gene>
<dbReference type="EMBL" id="JAOYOD010000001">
    <property type="protein sequence ID" value="MCV9386451.1"/>
    <property type="molecule type" value="Genomic_DNA"/>
</dbReference>
<evidence type="ECO:0000313" key="4">
    <source>
        <dbReference type="EMBL" id="MCV9386451.1"/>
    </source>
</evidence>
<dbReference type="Proteomes" id="UP001300692">
    <property type="component" value="Unassembled WGS sequence"/>
</dbReference>
<dbReference type="RefSeq" id="WP_264137239.1">
    <property type="nucleotide sequence ID" value="NZ_JAOYOD010000001.1"/>
</dbReference>
<dbReference type="Gene3D" id="3.10.129.10">
    <property type="entry name" value="Hotdog Thioesterase"/>
    <property type="match status" value="1"/>
</dbReference>
<dbReference type="PANTHER" id="PTHR43240:SF5">
    <property type="entry name" value="1,4-DIHYDROXY-2-NAPHTHOYL-COA THIOESTERASE 1"/>
    <property type="match status" value="1"/>
</dbReference>
<dbReference type="CDD" id="cd03443">
    <property type="entry name" value="PaaI_thioesterase"/>
    <property type="match status" value="1"/>
</dbReference>
<comment type="caution">
    <text evidence="4">The sequence shown here is derived from an EMBL/GenBank/DDBJ whole genome shotgun (WGS) entry which is preliminary data.</text>
</comment>